<dbReference type="GO" id="GO:0006612">
    <property type="term" value="P:protein targeting to membrane"/>
    <property type="evidence" value="ECO:0007669"/>
    <property type="project" value="TreeGrafter"/>
</dbReference>
<proteinExistence type="inferred from homology"/>
<dbReference type="VEuPathDB" id="TriTrypDB:LtaPh_1110400"/>
<dbReference type="PANTHER" id="PTHR22883:SF448">
    <property type="entry name" value="PALMITOYLTRANSFERASE"/>
    <property type="match status" value="1"/>
</dbReference>
<dbReference type="GO" id="GO:0019706">
    <property type="term" value="F:protein-cysteine S-palmitoyltransferase activity"/>
    <property type="evidence" value="ECO:0007669"/>
    <property type="project" value="UniProtKB-EC"/>
</dbReference>
<reference evidence="10" key="1">
    <citation type="submission" date="2019-11" db="EMBL/GenBank/DDBJ databases">
        <title>Leishmania tarentolae CDS.</title>
        <authorList>
            <person name="Goto Y."/>
            <person name="Yamagishi J."/>
        </authorList>
    </citation>
    <scope>NUCLEOTIDE SEQUENCE [LARGE SCALE GENOMIC DNA]</scope>
    <source>
        <strain evidence="10">Parrot Tar II</strain>
    </source>
</reference>
<keyword evidence="4 7" id="KW-1133">Transmembrane helix</keyword>
<dbReference type="PANTHER" id="PTHR22883">
    <property type="entry name" value="ZINC FINGER DHHC DOMAIN CONTAINING PROTEIN"/>
    <property type="match status" value="1"/>
</dbReference>
<dbReference type="GO" id="GO:0005783">
    <property type="term" value="C:endoplasmic reticulum"/>
    <property type="evidence" value="ECO:0007669"/>
    <property type="project" value="TreeGrafter"/>
</dbReference>
<evidence type="ECO:0000256" key="4">
    <source>
        <dbReference type="ARBA" id="ARBA00022989"/>
    </source>
</evidence>
<dbReference type="OrthoDB" id="9909019at2759"/>
<evidence type="ECO:0000256" key="3">
    <source>
        <dbReference type="ARBA" id="ARBA00022692"/>
    </source>
</evidence>
<dbReference type="InterPro" id="IPR039859">
    <property type="entry name" value="PFA4/ZDH16/20/ERF2-like"/>
</dbReference>
<evidence type="ECO:0000313" key="10">
    <source>
        <dbReference type="EMBL" id="GET86711.1"/>
    </source>
</evidence>
<evidence type="ECO:0000256" key="8">
    <source>
        <dbReference type="SAM" id="MobiDB-lite"/>
    </source>
</evidence>
<name>A0A640KC00_LEITA</name>
<sequence length="464" mass="50830">MPAAGEKVPASRKTEADEAVLLATNRSSQLPPEATESQLPLHPIRAPHLSGHGDALDALPPKQALLQTPLSSRDNDGPQASPTTNEFSPLSVRQGEESDAEGDVFAESQPRGTCLTDSNANTALPSCAELDAIDGDRVVDEIDVASGSKLGEASGGGMKNNVVFEASAKEDACGATNILAPPSKVDAPKRIAVESYHGDADDNDGFTSRSEQPLASCCVDTRRYPDSWRHTRPRRHAFERPLHSFMIAGQLYILVIIVLFWCSVFAAYILLYTQDKENCLTELVVFTTLAGAGIVWIYAFFFRISFKDCTDRSNSGELCVFCRRHTPADAKHCKACNKCVAGFDHHCKWLNMCIGRENYSLFFCFVSGCVFSIFAVLASVICLLARWWHVLADHHSTFFRAGPVVLCLVTLVGIGPLVHLFGFHIYLRVISKKTTYQHILGKREETFQMPAEGAAPKKKRCGCC</sequence>
<feature type="transmembrane region" description="Helical" evidence="7">
    <location>
        <begin position="251"/>
        <end position="271"/>
    </location>
</feature>
<dbReference type="AlphaFoldDB" id="A0A640KC00"/>
<comment type="catalytic activity">
    <reaction evidence="7">
        <text>L-cysteinyl-[protein] + hexadecanoyl-CoA = S-hexadecanoyl-L-cysteinyl-[protein] + CoA</text>
        <dbReference type="Rhea" id="RHEA:36683"/>
        <dbReference type="Rhea" id="RHEA-COMP:10131"/>
        <dbReference type="Rhea" id="RHEA-COMP:11032"/>
        <dbReference type="ChEBI" id="CHEBI:29950"/>
        <dbReference type="ChEBI" id="CHEBI:57287"/>
        <dbReference type="ChEBI" id="CHEBI:57379"/>
        <dbReference type="ChEBI" id="CHEBI:74151"/>
        <dbReference type="EC" id="2.3.1.225"/>
    </reaction>
</comment>
<evidence type="ECO:0000259" key="9">
    <source>
        <dbReference type="Pfam" id="PF01529"/>
    </source>
</evidence>
<keyword evidence="5 7" id="KW-0472">Membrane</keyword>
<accession>A0A640KC00</accession>
<dbReference type="Pfam" id="PF01529">
    <property type="entry name" value="DHHC"/>
    <property type="match status" value="1"/>
</dbReference>
<comment type="domain">
    <text evidence="7">The DHHC domain is required for palmitoyltransferase activity.</text>
</comment>
<keyword evidence="2 7" id="KW-0808">Transferase</keyword>
<evidence type="ECO:0000256" key="2">
    <source>
        <dbReference type="ARBA" id="ARBA00022679"/>
    </source>
</evidence>
<evidence type="ECO:0000256" key="6">
    <source>
        <dbReference type="ARBA" id="ARBA00023315"/>
    </source>
</evidence>
<evidence type="ECO:0000256" key="5">
    <source>
        <dbReference type="ARBA" id="ARBA00023136"/>
    </source>
</evidence>
<gene>
    <name evidence="10" type="ORF">LtaPh_1110400</name>
</gene>
<dbReference type="EC" id="2.3.1.225" evidence="7"/>
<comment type="caution">
    <text evidence="10">The sequence shown here is derived from an EMBL/GenBank/DDBJ whole genome shotgun (WGS) entry which is preliminary data.</text>
</comment>
<dbReference type="GO" id="GO:0005794">
    <property type="term" value="C:Golgi apparatus"/>
    <property type="evidence" value="ECO:0007669"/>
    <property type="project" value="TreeGrafter"/>
</dbReference>
<feature type="compositionally biased region" description="Polar residues" evidence="8">
    <location>
        <begin position="65"/>
        <end position="88"/>
    </location>
</feature>
<feature type="transmembrane region" description="Helical" evidence="7">
    <location>
        <begin position="283"/>
        <end position="302"/>
    </location>
</feature>
<dbReference type="Proteomes" id="UP000419144">
    <property type="component" value="Unassembled WGS sequence"/>
</dbReference>
<dbReference type="GO" id="GO:0016020">
    <property type="term" value="C:membrane"/>
    <property type="evidence" value="ECO:0007669"/>
    <property type="project" value="UniProtKB-SubCell"/>
</dbReference>
<keyword evidence="6 7" id="KW-0012">Acyltransferase</keyword>
<dbReference type="EMBL" id="BLBS01000013">
    <property type="protein sequence ID" value="GET86711.1"/>
    <property type="molecule type" value="Genomic_DNA"/>
</dbReference>
<protein>
    <recommendedName>
        <fullName evidence="7">Palmitoyltransferase</fullName>
        <ecNumber evidence="7">2.3.1.225</ecNumber>
    </recommendedName>
</protein>
<comment type="subcellular location">
    <subcellularLocation>
        <location evidence="1">Membrane</location>
        <topology evidence="1">Multi-pass membrane protein</topology>
    </subcellularLocation>
</comment>
<evidence type="ECO:0000256" key="7">
    <source>
        <dbReference type="RuleBase" id="RU079119"/>
    </source>
</evidence>
<evidence type="ECO:0000313" key="11">
    <source>
        <dbReference type="Proteomes" id="UP000419144"/>
    </source>
</evidence>
<dbReference type="InterPro" id="IPR001594">
    <property type="entry name" value="Palmitoyltrfase_DHHC"/>
</dbReference>
<feature type="transmembrane region" description="Helical" evidence="7">
    <location>
        <begin position="401"/>
        <end position="427"/>
    </location>
</feature>
<feature type="domain" description="Palmitoyltransferase DHHC" evidence="9">
    <location>
        <begin position="314"/>
        <end position="439"/>
    </location>
</feature>
<organism evidence="10 11">
    <name type="scientific">Leishmania tarentolae</name>
    <name type="common">Sauroleishmania tarentolae</name>
    <dbReference type="NCBI Taxonomy" id="5689"/>
    <lineage>
        <taxon>Eukaryota</taxon>
        <taxon>Discoba</taxon>
        <taxon>Euglenozoa</taxon>
        <taxon>Kinetoplastea</taxon>
        <taxon>Metakinetoplastina</taxon>
        <taxon>Trypanosomatida</taxon>
        <taxon>Trypanosomatidae</taxon>
        <taxon>Leishmaniinae</taxon>
        <taxon>Leishmania</taxon>
        <taxon>lizard Leishmania</taxon>
    </lineage>
</organism>
<keyword evidence="11" id="KW-1185">Reference proteome</keyword>
<feature type="region of interest" description="Disordered" evidence="8">
    <location>
        <begin position="1"/>
        <end position="103"/>
    </location>
</feature>
<dbReference type="PROSITE" id="PS50216">
    <property type="entry name" value="DHHC"/>
    <property type="match status" value="1"/>
</dbReference>
<evidence type="ECO:0000256" key="1">
    <source>
        <dbReference type="ARBA" id="ARBA00004141"/>
    </source>
</evidence>
<comment type="similarity">
    <text evidence="7">Belongs to the DHHC palmitoyltransferase family.</text>
</comment>
<feature type="transmembrane region" description="Helical" evidence="7">
    <location>
        <begin position="361"/>
        <end position="389"/>
    </location>
</feature>
<feature type="compositionally biased region" description="Polar residues" evidence="8">
    <location>
        <begin position="24"/>
        <end position="38"/>
    </location>
</feature>
<keyword evidence="3 7" id="KW-0812">Transmembrane</keyword>